<accession>A0A244CQJ8</accession>
<organism evidence="1 2">
    <name type="scientific">Pseudoalteromonas ulvae</name>
    <dbReference type="NCBI Taxonomy" id="107327"/>
    <lineage>
        <taxon>Bacteria</taxon>
        <taxon>Pseudomonadati</taxon>
        <taxon>Pseudomonadota</taxon>
        <taxon>Gammaproteobacteria</taxon>
        <taxon>Alteromonadales</taxon>
        <taxon>Pseudoalteromonadaceae</taxon>
        <taxon>Pseudoalteromonas</taxon>
    </lineage>
</organism>
<comment type="caution">
    <text evidence="1">The sequence shown here is derived from an EMBL/GenBank/DDBJ whole genome shotgun (WGS) entry which is preliminary data.</text>
</comment>
<proteinExistence type="predicted"/>
<dbReference type="EMBL" id="MWPV01000003">
    <property type="protein sequence ID" value="OUL57872.1"/>
    <property type="molecule type" value="Genomic_DNA"/>
</dbReference>
<evidence type="ECO:0000313" key="2">
    <source>
        <dbReference type="Proteomes" id="UP000194841"/>
    </source>
</evidence>
<protein>
    <submittedName>
        <fullName evidence="1">RNA polymerase subunit sigma-24</fullName>
    </submittedName>
</protein>
<dbReference type="Proteomes" id="UP000194841">
    <property type="component" value="Unassembled WGS sequence"/>
</dbReference>
<keyword evidence="2" id="KW-1185">Reference proteome</keyword>
<gene>
    <name evidence="1" type="ORF">B1199_12525</name>
</gene>
<dbReference type="OrthoDB" id="127805at2"/>
<evidence type="ECO:0000313" key="1">
    <source>
        <dbReference type="EMBL" id="OUL57872.1"/>
    </source>
</evidence>
<dbReference type="RefSeq" id="WP_086744453.1">
    <property type="nucleotide sequence ID" value="NZ_MWPV01000003.1"/>
</dbReference>
<name>A0A244CQJ8_PSEDV</name>
<reference evidence="1 2" key="1">
    <citation type="submission" date="2017-02" db="EMBL/GenBank/DDBJ databases">
        <title>Pseudoalteromonas ulvae TC14 Genome.</title>
        <authorList>
            <person name="Molmeret M."/>
        </authorList>
    </citation>
    <scope>NUCLEOTIDE SEQUENCE [LARGE SCALE GENOMIC DNA]</scope>
    <source>
        <strain evidence="1">TC14</strain>
    </source>
</reference>
<sequence length="277" mass="32294">MLHITNGDNANLYLKRIGIQGEFQAWQDALHEGQITAHTDLKDISEIRGHFLAEYFCIDLKVVQEKFAERDDTLLQLPEHEAITLWLTPELFDALIGLQFLAWYRATGRPLNQLFIVMLPEYLPPHDLNPEQISQHYQSRFNPSVEFIQLAEQVWLGLVTSLSMLEHTLTLDFKFWPNLKPAMIRYLEEKRLNHGYNRTQWQIIEALANGPLSLAQLFGANQNQEEVIFMGDLSFWCLLEQMRDIINIDTDECILHQDIEFYHGHRCELNSKGCSLL</sequence>
<dbReference type="AlphaFoldDB" id="A0A244CQJ8"/>